<dbReference type="SUPFAM" id="SSF55424">
    <property type="entry name" value="FAD/NAD-linked reductases, dimerisation (C-terminal) domain"/>
    <property type="match status" value="1"/>
</dbReference>
<keyword evidence="4 11" id="KW-0285">Flavoprotein</keyword>
<name>A0ABY5WZY6_LEICA</name>
<proteinExistence type="inferred from homology"/>
<dbReference type="InterPro" id="IPR023753">
    <property type="entry name" value="FAD/NAD-binding_dom"/>
</dbReference>
<dbReference type="Gene3D" id="3.30.390.30">
    <property type="match status" value="1"/>
</dbReference>
<evidence type="ECO:0000256" key="4">
    <source>
        <dbReference type="ARBA" id="ARBA00022630"/>
    </source>
</evidence>
<dbReference type="PRINTS" id="PR00411">
    <property type="entry name" value="PNDRDTASEI"/>
</dbReference>
<evidence type="ECO:0000256" key="2">
    <source>
        <dbReference type="ARBA" id="ARBA00007532"/>
    </source>
</evidence>
<dbReference type="Gene3D" id="3.50.50.60">
    <property type="entry name" value="FAD/NAD(P)-binding domain"/>
    <property type="match status" value="2"/>
</dbReference>
<evidence type="ECO:0000256" key="12">
    <source>
        <dbReference type="RuleBase" id="RU365040"/>
    </source>
</evidence>
<dbReference type="InterPro" id="IPR001100">
    <property type="entry name" value="Pyr_nuc-diS_OxRdtase"/>
</dbReference>
<evidence type="ECO:0000256" key="3">
    <source>
        <dbReference type="ARBA" id="ARBA00011738"/>
    </source>
</evidence>
<evidence type="ECO:0000313" key="16">
    <source>
        <dbReference type="Proteomes" id="UP001058184"/>
    </source>
</evidence>
<protein>
    <recommendedName>
        <fullName evidence="12">Glutathione reductase</fullName>
        <shortName evidence="12">GRase</shortName>
        <ecNumber evidence="12">1.8.1.7</ecNumber>
    </recommendedName>
</protein>
<keyword evidence="6 12" id="KW-0521">NADP</keyword>
<comment type="similarity">
    <text evidence="2 11">Belongs to the class-I pyridine nucleotide-disulfide oxidoreductase family.</text>
</comment>
<comment type="catalytic activity">
    <reaction evidence="10 12">
        <text>2 glutathione + NADP(+) = glutathione disulfide + NADPH + H(+)</text>
        <dbReference type="Rhea" id="RHEA:11740"/>
        <dbReference type="ChEBI" id="CHEBI:15378"/>
        <dbReference type="ChEBI" id="CHEBI:57783"/>
        <dbReference type="ChEBI" id="CHEBI:57925"/>
        <dbReference type="ChEBI" id="CHEBI:58297"/>
        <dbReference type="ChEBI" id="CHEBI:58349"/>
        <dbReference type="EC" id="1.8.1.7"/>
    </reaction>
</comment>
<sequence length="451" mass="48984">MSFDYDLFVIGGGSGGVRAARVAAQEGAKVALAEEDRYGGTCVIRGCVPKKLMVFASEYAGMVEDAQAYGWDIQPGGFNWDTFRGKLHAELDRLEGVYRNILKNNGVESFDQRAKLADAHTVELADGTRKTAKHILIATGGWPSVPDFPGCELAVTSNEMFTLDKLPESLLIVGGGYIACEFAGIMNGLGVKTTQYYRGAQILRGFDDEARGLISEEMCQAGVDVHLGTNVLEMRQDGDKIRVKSTNGQERLFDKVMYATGRNPNADNLGLEEIGVERGRNGEIVVDEYSQTSVPSVYAIGDVTDRVALTPVAIREAMAFVETVFKGNPTSPDHELIPTAIFTQPEMGTIGLSEEEAGEREPVEVYATSFKPMQQSFAGRAQRVLMKLIVSKETRKVLGCHIVAPGAGEMIQLAGIAVKMGATKEDFDRTVAVHPTMSEELVTLKTPVRSR</sequence>
<comment type="subunit">
    <text evidence="3">Homodimer.</text>
</comment>
<keyword evidence="9 11" id="KW-0676">Redox-active center</keyword>
<comment type="cofactor">
    <cofactor evidence="1 12">
        <name>FAD</name>
        <dbReference type="ChEBI" id="CHEBI:57692"/>
    </cofactor>
</comment>
<evidence type="ECO:0000256" key="5">
    <source>
        <dbReference type="ARBA" id="ARBA00022827"/>
    </source>
</evidence>
<evidence type="ECO:0000256" key="7">
    <source>
        <dbReference type="ARBA" id="ARBA00023002"/>
    </source>
</evidence>
<dbReference type="Pfam" id="PF07992">
    <property type="entry name" value="Pyr_redox_2"/>
    <property type="match status" value="1"/>
</dbReference>
<dbReference type="Pfam" id="PF02852">
    <property type="entry name" value="Pyr_redox_dim"/>
    <property type="match status" value="1"/>
</dbReference>
<comment type="function">
    <text evidence="12">Catalyzes the reduction of glutathione disulfide (GSSG) to reduced glutathione (GSH).</text>
</comment>
<evidence type="ECO:0000256" key="9">
    <source>
        <dbReference type="ARBA" id="ARBA00023284"/>
    </source>
</evidence>
<evidence type="ECO:0000256" key="11">
    <source>
        <dbReference type="RuleBase" id="RU003691"/>
    </source>
</evidence>
<dbReference type="SUPFAM" id="SSF51905">
    <property type="entry name" value="FAD/NAD(P)-binding domain"/>
    <property type="match status" value="1"/>
</dbReference>
<evidence type="ECO:0000256" key="1">
    <source>
        <dbReference type="ARBA" id="ARBA00001974"/>
    </source>
</evidence>
<keyword evidence="5 11" id="KW-0274">FAD</keyword>
<reference evidence="15" key="1">
    <citation type="submission" date="2021-08" db="EMBL/GenBank/DDBJ databases">
        <authorList>
            <person name="Nwanade C."/>
            <person name="Wang M."/>
            <person name="Masoudi A."/>
            <person name="Yu Z."/>
            <person name="Liu J."/>
        </authorList>
    </citation>
    <scope>NUCLEOTIDE SEQUENCE</scope>
    <source>
        <strain evidence="15">S141</strain>
    </source>
</reference>
<dbReference type="GO" id="GO:0004362">
    <property type="term" value="F:glutathione-disulfide reductase (NADPH) activity"/>
    <property type="evidence" value="ECO:0007669"/>
    <property type="project" value="UniProtKB-EC"/>
</dbReference>
<dbReference type="Proteomes" id="UP001058184">
    <property type="component" value="Chromosome"/>
</dbReference>
<dbReference type="InterPro" id="IPR046952">
    <property type="entry name" value="GSHR/TRXR-like"/>
</dbReference>
<dbReference type="NCBIfam" id="TIGR01424">
    <property type="entry name" value="gluta_reduc_2"/>
    <property type="match status" value="1"/>
</dbReference>
<evidence type="ECO:0000256" key="6">
    <source>
        <dbReference type="ARBA" id="ARBA00022857"/>
    </source>
</evidence>
<dbReference type="InterPro" id="IPR006324">
    <property type="entry name" value="GSHR"/>
</dbReference>
<dbReference type="InterPro" id="IPR012999">
    <property type="entry name" value="Pyr_OxRdtase_I_AS"/>
</dbReference>
<dbReference type="EC" id="1.8.1.7" evidence="12"/>
<dbReference type="PROSITE" id="PS00076">
    <property type="entry name" value="PYRIDINE_REDOX_1"/>
    <property type="match status" value="1"/>
</dbReference>
<dbReference type="NCBIfam" id="NF004776">
    <property type="entry name" value="PRK06116.1"/>
    <property type="match status" value="1"/>
</dbReference>
<dbReference type="PIRSF" id="PIRSF000350">
    <property type="entry name" value="Mercury_reductase_MerA"/>
    <property type="match status" value="1"/>
</dbReference>
<organism evidence="15 16">
    <name type="scientific">Leisingera caerulea</name>
    <name type="common">Phaeobacter caeruleus</name>
    <dbReference type="NCBI Taxonomy" id="506591"/>
    <lineage>
        <taxon>Bacteria</taxon>
        <taxon>Pseudomonadati</taxon>
        <taxon>Pseudomonadota</taxon>
        <taxon>Alphaproteobacteria</taxon>
        <taxon>Rhodobacterales</taxon>
        <taxon>Roseobacteraceae</taxon>
        <taxon>Leisingera</taxon>
    </lineage>
</organism>
<evidence type="ECO:0000256" key="10">
    <source>
        <dbReference type="ARBA" id="ARBA00049142"/>
    </source>
</evidence>
<dbReference type="EMBL" id="CP081078">
    <property type="protein sequence ID" value="UWQ59590.1"/>
    <property type="molecule type" value="Genomic_DNA"/>
</dbReference>
<dbReference type="InterPro" id="IPR004099">
    <property type="entry name" value="Pyr_nucl-diS_OxRdtase_dimer"/>
</dbReference>
<keyword evidence="16" id="KW-1185">Reference proteome</keyword>
<evidence type="ECO:0000259" key="14">
    <source>
        <dbReference type="Pfam" id="PF07992"/>
    </source>
</evidence>
<keyword evidence="7 11" id="KW-0560">Oxidoreductase</keyword>
<dbReference type="RefSeq" id="WP_027234728.1">
    <property type="nucleotide sequence ID" value="NZ_CBDUNH010000001.1"/>
</dbReference>
<evidence type="ECO:0000313" key="15">
    <source>
        <dbReference type="EMBL" id="UWQ59590.1"/>
    </source>
</evidence>
<feature type="domain" description="FAD/NAD(P)-binding" evidence="14">
    <location>
        <begin position="5"/>
        <end position="317"/>
    </location>
</feature>
<feature type="domain" description="Pyridine nucleotide-disulphide oxidoreductase dimerisation" evidence="13">
    <location>
        <begin position="337"/>
        <end position="443"/>
    </location>
</feature>
<dbReference type="PANTHER" id="PTHR42737">
    <property type="entry name" value="GLUTATHIONE REDUCTASE"/>
    <property type="match status" value="1"/>
</dbReference>
<dbReference type="InterPro" id="IPR016156">
    <property type="entry name" value="FAD/NAD-linked_Rdtase_dimer_sf"/>
</dbReference>
<gene>
    <name evidence="15" type="primary">gor</name>
    <name evidence="15" type="ORF">K3722_05535</name>
</gene>
<keyword evidence="8" id="KW-1015">Disulfide bond</keyword>
<dbReference type="PANTHER" id="PTHR42737:SF2">
    <property type="entry name" value="GLUTATHIONE REDUCTASE"/>
    <property type="match status" value="1"/>
</dbReference>
<dbReference type="InterPro" id="IPR036188">
    <property type="entry name" value="FAD/NAD-bd_sf"/>
</dbReference>
<evidence type="ECO:0000256" key="8">
    <source>
        <dbReference type="ARBA" id="ARBA00023157"/>
    </source>
</evidence>
<accession>A0ABY5WZY6</accession>
<dbReference type="PRINTS" id="PR00368">
    <property type="entry name" value="FADPNR"/>
</dbReference>
<evidence type="ECO:0000259" key="13">
    <source>
        <dbReference type="Pfam" id="PF02852"/>
    </source>
</evidence>